<dbReference type="InterPro" id="IPR005627">
    <property type="entry name" value="CutC-like"/>
</dbReference>
<evidence type="ECO:0000256" key="2">
    <source>
        <dbReference type="ARBA" id="ARBA00019014"/>
    </source>
</evidence>
<accession>A0ABY5AJT1</accession>
<reference evidence="3" key="1">
    <citation type="submission" date="2022-06" db="EMBL/GenBank/DDBJ databases">
        <title>Complete Genome Sequence of Arcanobacterium pinnipediorum strain DSM 28752 isolated from a harbour seal.</title>
        <authorList>
            <person name="Borowiak M."/>
            <person name="Kreitlow A."/>
            <person name="Alssahen M."/>
            <person name="Malorny B."/>
            <person name="Laemmler C."/>
            <person name="Prenger-Berninghoff E."/>
            <person name="Siebert U."/>
            <person name="Ploetz M."/>
            <person name="Abdulmawjood A."/>
        </authorList>
    </citation>
    <scope>NUCLEOTIDE SEQUENCE</scope>
    <source>
        <strain evidence="3">DSM 28752</strain>
    </source>
</reference>
<evidence type="ECO:0000313" key="4">
    <source>
        <dbReference type="Proteomes" id="UP001056109"/>
    </source>
</evidence>
<sequence length="219" mass="23798">MLEVIALDARDALAAVAGGADRLELVGTMDQDGLSATVEQVEQIRAVSDIPIRAMLRDRDGFTPQNKEQLRRSARELVAAGVQALVVGWVRDGHFDTETLVEVVREVPEVELTIHRAIDHVADYGRGWQKILQVEQVTSVLTAGSAAGVEVGMDNILTQAANPRIADLMMIGGGLRLEHIDRLKAAGIRKFHVGSPVRGGSFNNPVDPDLVRVWVEATR</sequence>
<name>A0ABY5AJT1_9ACTO</name>
<evidence type="ECO:0000313" key="3">
    <source>
        <dbReference type="EMBL" id="USR79448.1"/>
    </source>
</evidence>
<dbReference type="InterPro" id="IPR036822">
    <property type="entry name" value="CutC-like_dom_sf"/>
</dbReference>
<dbReference type="RefSeq" id="WP_252673317.1">
    <property type="nucleotide sequence ID" value="NZ_CP099547.1"/>
</dbReference>
<dbReference type="Pfam" id="PF03932">
    <property type="entry name" value="CutC"/>
    <property type="match status" value="1"/>
</dbReference>
<organism evidence="3 4">
    <name type="scientific">Arcanobacterium pinnipediorum</name>
    <dbReference type="NCBI Taxonomy" id="1503041"/>
    <lineage>
        <taxon>Bacteria</taxon>
        <taxon>Bacillati</taxon>
        <taxon>Actinomycetota</taxon>
        <taxon>Actinomycetes</taxon>
        <taxon>Actinomycetales</taxon>
        <taxon>Actinomycetaceae</taxon>
        <taxon>Arcanobacterium</taxon>
    </lineage>
</organism>
<gene>
    <name evidence="3" type="ORF">NG665_00165</name>
</gene>
<dbReference type="PANTHER" id="PTHR12598:SF0">
    <property type="entry name" value="COPPER HOMEOSTASIS PROTEIN CUTC HOMOLOG"/>
    <property type="match status" value="1"/>
</dbReference>
<dbReference type="PANTHER" id="PTHR12598">
    <property type="entry name" value="COPPER HOMEOSTASIS PROTEIN CUTC"/>
    <property type="match status" value="1"/>
</dbReference>
<keyword evidence="4" id="KW-1185">Reference proteome</keyword>
<comment type="similarity">
    <text evidence="1">Belongs to the CutC family.</text>
</comment>
<dbReference type="EMBL" id="CP099547">
    <property type="protein sequence ID" value="USR79448.1"/>
    <property type="molecule type" value="Genomic_DNA"/>
</dbReference>
<protein>
    <recommendedName>
        <fullName evidence="2">Copper homeostasis protein cutC homolog</fullName>
    </recommendedName>
</protein>
<proteinExistence type="inferred from homology"/>
<evidence type="ECO:0000256" key="1">
    <source>
        <dbReference type="ARBA" id="ARBA00007768"/>
    </source>
</evidence>
<dbReference type="Gene3D" id="3.20.20.380">
    <property type="entry name" value="Copper homeostasis (CutC) domain"/>
    <property type="match status" value="1"/>
</dbReference>
<dbReference type="SUPFAM" id="SSF110395">
    <property type="entry name" value="CutC-like"/>
    <property type="match status" value="1"/>
</dbReference>
<dbReference type="Proteomes" id="UP001056109">
    <property type="component" value="Chromosome"/>
</dbReference>